<proteinExistence type="predicted"/>
<sequence length="67" mass="8241">MRLGGMEDVTYTEEEHDKRRKKLALKEKARLWFGRGMENQSWCFMSDEFINSRWHEYNARIQEIDNE</sequence>
<dbReference type="EMBL" id="LR796232">
    <property type="protein sequence ID" value="CAB4128016.1"/>
    <property type="molecule type" value="Genomic_DNA"/>
</dbReference>
<organism evidence="1">
    <name type="scientific">uncultured Caudovirales phage</name>
    <dbReference type="NCBI Taxonomy" id="2100421"/>
    <lineage>
        <taxon>Viruses</taxon>
        <taxon>Duplodnaviria</taxon>
        <taxon>Heunggongvirae</taxon>
        <taxon>Uroviricota</taxon>
        <taxon>Caudoviricetes</taxon>
        <taxon>Peduoviridae</taxon>
        <taxon>Maltschvirus</taxon>
        <taxon>Maltschvirus maltsch</taxon>
    </lineage>
</organism>
<protein>
    <submittedName>
        <fullName evidence="1">Uncharacterized protein</fullName>
    </submittedName>
</protein>
<reference evidence="1" key="1">
    <citation type="submission" date="2020-04" db="EMBL/GenBank/DDBJ databases">
        <authorList>
            <person name="Chiriac C."/>
            <person name="Salcher M."/>
            <person name="Ghai R."/>
            <person name="Kavagutti S V."/>
        </authorList>
    </citation>
    <scope>NUCLEOTIDE SEQUENCE</scope>
</reference>
<accession>A0A6J5L3V9</accession>
<dbReference type="EMBL" id="LR796285">
    <property type="protein sequence ID" value="CAB4134360.1"/>
    <property type="molecule type" value="Genomic_DNA"/>
</dbReference>
<name>A0A6J5L3V9_9CAUD</name>
<gene>
    <name evidence="1" type="ORF">UFOVP101_9</name>
    <name evidence="2" type="ORF">UFOVP270_48</name>
</gene>
<evidence type="ECO:0000313" key="1">
    <source>
        <dbReference type="EMBL" id="CAB4128016.1"/>
    </source>
</evidence>
<evidence type="ECO:0000313" key="2">
    <source>
        <dbReference type="EMBL" id="CAB4134360.1"/>
    </source>
</evidence>